<dbReference type="InterPro" id="IPR001878">
    <property type="entry name" value="Znf_CCHC"/>
</dbReference>
<keyword evidence="1" id="KW-0862">Zinc</keyword>
<evidence type="ECO:0000259" key="2">
    <source>
        <dbReference type="PROSITE" id="PS50158"/>
    </source>
</evidence>
<gene>
    <name evidence="3" type="ORF">Cgig2_015809</name>
</gene>
<dbReference type="PROSITE" id="PS50158">
    <property type="entry name" value="ZF_CCHC"/>
    <property type="match status" value="1"/>
</dbReference>
<dbReference type="PANTHER" id="PTHR31286">
    <property type="entry name" value="GLYCINE-RICH CELL WALL STRUCTURAL PROTEIN 1.8-LIKE"/>
    <property type="match status" value="1"/>
</dbReference>
<feature type="domain" description="CCHC-type" evidence="2">
    <location>
        <begin position="178"/>
        <end position="191"/>
    </location>
</feature>
<dbReference type="EMBL" id="JAKOGI010000121">
    <property type="protein sequence ID" value="KAJ8443328.1"/>
    <property type="molecule type" value="Genomic_DNA"/>
</dbReference>
<dbReference type="GO" id="GO:0008270">
    <property type="term" value="F:zinc ion binding"/>
    <property type="evidence" value="ECO:0007669"/>
    <property type="project" value="UniProtKB-KW"/>
</dbReference>
<comment type="caution">
    <text evidence="3">The sequence shown here is derived from an EMBL/GenBank/DDBJ whole genome shotgun (WGS) entry which is preliminary data.</text>
</comment>
<reference evidence="3" key="1">
    <citation type="submission" date="2022-04" db="EMBL/GenBank/DDBJ databases">
        <title>Carnegiea gigantea Genome sequencing and assembly v2.</title>
        <authorList>
            <person name="Copetti D."/>
            <person name="Sanderson M.J."/>
            <person name="Burquez A."/>
            <person name="Wojciechowski M.F."/>
        </authorList>
    </citation>
    <scope>NUCLEOTIDE SEQUENCE</scope>
    <source>
        <strain evidence="3">SGP5-SGP5p</strain>
        <tissue evidence="3">Aerial part</tissue>
    </source>
</reference>
<protein>
    <recommendedName>
        <fullName evidence="2">CCHC-type domain-containing protein</fullName>
    </recommendedName>
</protein>
<dbReference type="InterPro" id="IPR040256">
    <property type="entry name" value="At4g02000-like"/>
</dbReference>
<evidence type="ECO:0000313" key="3">
    <source>
        <dbReference type="EMBL" id="KAJ8443328.1"/>
    </source>
</evidence>
<dbReference type="InterPro" id="IPR025836">
    <property type="entry name" value="Zn_knuckle_CX2CX4HX4C"/>
</dbReference>
<accession>A0A9Q1KI94</accession>
<dbReference type="AlphaFoldDB" id="A0A9Q1KI94"/>
<dbReference type="PANTHER" id="PTHR31286:SF167">
    <property type="entry name" value="OS09G0268800 PROTEIN"/>
    <property type="match status" value="1"/>
</dbReference>
<dbReference type="Proteomes" id="UP001153076">
    <property type="component" value="Unassembled WGS sequence"/>
</dbReference>
<sequence>MASGLEDVRKRLKLTCEEEEIAVFEDEIPAEKIAEIKLCLWGKLLTNKQFNARAIKSILQNIWKPEKGIVSFDGAILLLKDIDGTEQLSEVKFETARFWVKAYDVSAMQQTYAFACFLTSKVRSFVSCKEATMYGVDKSLCFTVDIDISKPLKRGQKVMVGGKPMLVDFRYVKLPNFCYLCGMLGHVTKGCGYYNLDVLEYEYQYGNWLRASPLKS</sequence>
<keyword evidence="4" id="KW-1185">Reference proteome</keyword>
<proteinExistence type="predicted"/>
<evidence type="ECO:0000256" key="1">
    <source>
        <dbReference type="PROSITE-ProRule" id="PRU00047"/>
    </source>
</evidence>
<name>A0A9Q1KI94_9CARY</name>
<keyword evidence="1" id="KW-0479">Metal-binding</keyword>
<dbReference type="GO" id="GO:0003676">
    <property type="term" value="F:nucleic acid binding"/>
    <property type="evidence" value="ECO:0007669"/>
    <property type="project" value="InterPro"/>
</dbReference>
<evidence type="ECO:0000313" key="4">
    <source>
        <dbReference type="Proteomes" id="UP001153076"/>
    </source>
</evidence>
<keyword evidence="1" id="KW-0863">Zinc-finger</keyword>
<dbReference type="OrthoDB" id="1071479at2759"/>
<dbReference type="Pfam" id="PF14392">
    <property type="entry name" value="zf-CCHC_4"/>
    <property type="match status" value="1"/>
</dbReference>
<organism evidence="3 4">
    <name type="scientific">Carnegiea gigantea</name>
    <dbReference type="NCBI Taxonomy" id="171969"/>
    <lineage>
        <taxon>Eukaryota</taxon>
        <taxon>Viridiplantae</taxon>
        <taxon>Streptophyta</taxon>
        <taxon>Embryophyta</taxon>
        <taxon>Tracheophyta</taxon>
        <taxon>Spermatophyta</taxon>
        <taxon>Magnoliopsida</taxon>
        <taxon>eudicotyledons</taxon>
        <taxon>Gunneridae</taxon>
        <taxon>Pentapetalae</taxon>
        <taxon>Caryophyllales</taxon>
        <taxon>Cactineae</taxon>
        <taxon>Cactaceae</taxon>
        <taxon>Cactoideae</taxon>
        <taxon>Echinocereeae</taxon>
        <taxon>Carnegiea</taxon>
    </lineage>
</organism>